<dbReference type="SUPFAM" id="SSF47644">
    <property type="entry name" value="Methionine synthase domain"/>
    <property type="match status" value="1"/>
</dbReference>
<dbReference type="GO" id="GO:0046872">
    <property type="term" value="F:metal ion binding"/>
    <property type="evidence" value="ECO:0007669"/>
    <property type="project" value="UniProtKB-KW"/>
</dbReference>
<evidence type="ECO:0000313" key="5">
    <source>
        <dbReference type="EMBL" id="GAH33287.1"/>
    </source>
</evidence>
<dbReference type="PROSITE" id="PS51332">
    <property type="entry name" value="B12_BINDING"/>
    <property type="match status" value="1"/>
</dbReference>
<dbReference type="GO" id="GO:0046653">
    <property type="term" value="P:tetrahydrofolate metabolic process"/>
    <property type="evidence" value="ECO:0007669"/>
    <property type="project" value="TreeGrafter"/>
</dbReference>
<dbReference type="SUPFAM" id="SSF52242">
    <property type="entry name" value="Cobalamin (vitamin B12)-binding domain"/>
    <property type="match status" value="1"/>
</dbReference>
<dbReference type="GO" id="GO:0050667">
    <property type="term" value="P:homocysteine metabolic process"/>
    <property type="evidence" value="ECO:0007669"/>
    <property type="project" value="TreeGrafter"/>
</dbReference>
<dbReference type="SMART" id="SM01018">
    <property type="entry name" value="B12-binding_2"/>
    <property type="match status" value="1"/>
</dbReference>
<dbReference type="EMBL" id="BARU01009148">
    <property type="protein sequence ID" value="GAH33287.1"/>
    <property type="molecule type" value="Genomic_DNA"/>
</dbReference>
<evidence type="ECO:0000259" key="3">
    <source>
        <dbReference type="PROSITE" id="PS51332"/>
    </source>
</evidence>
<reference evidence="5" key="1">
    <citation type="journal article" date="2014" name="Front. Microbiol.">
        <title>High frequency of phylogenetically diverse reductive dehalogenase-homologous genes in deep subseafloor sedimentary metagenomes.</title>
        <authorList>
            <person name="Kawai M."/>
            <person name="Futagami T."/>
            <person name="Toyoda A."/>
            <person name="Takaki Y."/>
            <person name="Nishi S."/>
            <person name="Hori S."/>
            <person name="Arai W."/>
            <person name="Tsubouchi T."/>
            <person name="Morono Y."/>
            <person name="Uchiyama I."/>
            <person name="Ito T."/>
            <person name="Fujiyama A."/>
            <person name="Inagaki F."/>
            <person name="Takami H."/>
        </authorList>
    </citation>
    <scope>NUCLEOTIDE SEQUENCE</scope>
    <source>
        <strain evidence="5">Expedition CK06-06</strain>
    </source>
</reference>
<dbReference type="PROSITE" id="PS51337">
    <property type="entry name" value="B12_BINDING_NTER"/>
    <property type="match status" value="1"/>
</dbReference>
<evidence type="ECO:0008006" key="6">
    <source>
        <dbReference type="Google" id="ProtNLM"/>
    </source>
</evidence>
<dbReference type="InterPro" id="IPR050554">
    <property type="entry name" value="Met_Synthase/Corrinoid"/>
</dbReference>
<accession>X1EL19</accession>
<dbReference type="GO" id="GO:0008705">
    <property type="term" value="F:methionine synthase activity"/>
    <property type="evidence" value="ECO:0007669"/>
    <property type="project" value="TreeGrafter"/>
</dbReference>
<proteinExistence type="predicted"/>
<evidence type="ECO:0000259" key="4">
    <source>
        <dbReference type="PROSITE" id="PS51337"/>
    </source>
</evidence>
<keyword evidence="1" id="KW-0479">Metal-binding</keyword>
<evidence type="ECO:0000256" key="2">
    <source>
        <dbReference type="ARBA" id="ARBA00023285"/>
    </source>
</evidence>
<feature type="non-terminal residue" evidence="5">
    <location>
        <position position="221"/>
    </location>
</feature>
<dbReference type="Pfam" id="PF02310">
    <property type="entry name" value="B12-binding"/>
    <property type="match status" value="1"/>
</dbReference>
<evidence type="ECO:0000256" key="1">
    <source>
        <dbReference type="ARBA" id="ARBA00022723"/>
    </source>
</evidence>
<name>X1EL19_9ZZZZ</name>
<dbReference type="AlphaFoldDB" id="X1EL19"/>
<dbReference type="InterPro" id="IPR006158">
    <property type="entry name" value="Cobalamin-bd"/>
</dbReference>
<dbReference type="GO" id="GO:0031419">
    <property type="term" value="F:cobalamin binding"/>
    <property type="evidence" value="ECO:0007669"/>
    <property type="project" value="InterPro"/>
</dbReference>
<dbReference type="GO" id="GO:0005829">
    <property type="term" value="C:cytosol"/>
    <property type="evidence" value="ECO:0007669"/>
    <property type="project" value="TreeGrafter"/>
</dbReference>
<dbReference type="InterPro" id="IPR036724">
    <property type="entry name" value="Cobalamin-bd_sf"/>
</dbReference>
<feature type="domain" description="B12-binding" evidence="3">
    <location>
        <begin position="92"/>
        <end position="221"/>
    </location>
</feature>
<protein>
    <recommendedName>
        <fullName evidence="6">B12-binding domain-containing protein</fullName>
    </recommendedName>
</protein>
<dbReference type="Gene3D" id="3.40.50.280">
    <property type="entry name" value="Cobalamin-binding domain"/>
    <property type="match status" value="1"/>
</dbReference>
<dbReference type="PANTHER" id="PTHR45833:SF1">
    <property type="entry name" value="METHIONINE SYNTHASE"/>
    <property type="match status" value="1"/>
</dbReference>
<dbReference type="PANTHER" id="PTHR45833">
    <property type="entry name" value="METHIONINE SYNTHASE"/>
    <property type="match status" value="1"/>
</dbReference>
<sequence>MASKEEIINGIKGAILAFDKAKCLELAKQGMTEGVKPLLLINDGLTPAIQELGEKFGRGEIALPYLMVGAEAMQASLNYILESMPKGEYKPKAKMVLGSVQGDIHDLGISIVEAVFQANGIHIYNLGRDVPREKFIQKAEEVGADIIGTSALLTGTMFEQKVIIELLKKQGLRDKYIYLIGGGACPSSEWCDEIGADGWATDVMLGLEAAKKALAEKKGIE</sequence>
<organism evidence="5">
    <name type="scientific">marine sediment metagenome</name>
    <dbReference type="NCBI Taxonomy" id="412755"/>
    <lineage>
        <taxon>unclassified sequences</taxon>
        <taxon>metagenomes</taxon>
        <taxon>ecological metagenomes</taxon>
    </lineage>
</organism>
<dbReference type="InterPro" id="IPR003759">
    <property type="entry name" value="Cbl-bd_cap"/>
</dbReference>
<keyword evidence="2" id="KW-0170">Cobalt</keyword>
<feature type="domain" description="B12-binding N-terminal" evidence="4">
    <location>
        <begin position="1"/>
        <end position="92"/>
    </location>
</feature>
<comment type="caution">
    <text evidence="5">The sequence shown here is derived from an EMBL/GenBank/DDBJ whole genome shotgun (WGS) entry which is preliminary data.</text>
</comment>
<gene>
    <name evidence="5" type="ORF">S03H2_17704</name>
</gene>
<dbReference type="Gene3D" id="1.10.1240.10">
    <property type="entry name" value="Methionine synthase domain"/>
    <property type="match status" value="1"/>
</dbReference>
<dbReference type="InterPro" id="IPR036594">
    <property type="entry name" value="Meth_synthase_dom"/>
</dbReference>
<dbReference type="Pfam" id="PF02607">
    <property type="entry name" value="B12-binding_2"/>
    <property type="match status" value="1"/>
</dbReference>